<comment type="caution">
    <text evidence="1">The sequence shown here is derived from an EMBL/GenBank/DDBJ whole genome shotgun (WGS) entry which is preliminary data.</text>
</comment>
<protein>
    <recommendedName>
        <fullName evidence="2">TonB-dependent receptor-like beta-barrel domain-containing protein</fullName>
    </recommendedName>
</protein>
<organism evidence="1">
    <name type="scientific">bioreactor metagenome</name>
    <dbReference type="NCBI Taxonomy" id="1076179"/>
    <lineage>
        <taxon>unclassified sequences</taxon>
        <taxon>metagenomes</taxon>
        <taxon>ecological metagenomes</taxon>
    </lineage>
</organism>
<reference evidence="1" key="1">
    <citation type="submission" date="2019-08" db="EMBL/GenBank/DDBJ databases">
        <authorList>
            <person name="Kucharzyk K."/>
            <person name="Murdoch R.W."/>
            <person name="Higgins S."/>
            <person name="Loffler F."/>
        </authorList>
    </citation>
    <scope>NUCLEOTIDE SEQUENCE</scope>
</reference>
<proteinExistence type="predicted"/>
<sequence length="65" mass="7281">MNLRNIEFGYNIPNTLLNKNGIKEATLFISGTNLLKWDHVKIADPEILTGYPAMSAFNIGAKIQF</sequence>
<dbReference type="EMBL" id="VSSQ01112383">
    <property type="protein sequence ID" value="MPN49286.1"/>
    <property type="molecule type" value="Genomic_DNA"/>
</dbReference>
<gene>
    <name evidence="1" type="ORF">SDC9_196903</name>
</gene>
<dbReference type="AlphaFoldDB" id="A0A645IEC9"/>
<evidence type="ECO:0000313" key="1">
    <source>
        <dbReference type="EMBL" id="MPN49286.1"/>
    </source>
</evidence>
<name>A0A645IEC9_9ZZZZ</name>
<accession>A0A645IEC9</accession>
<evidence type="ECO:0008006" key="2">
    <source>
        <dbReference type="Google" id="ProtNLM"/>
    </source>
</evidence>